<proteinExistence type="predicted"/>
<keyword evidence="1" id="KW-0472">Membrane</keyword>
<accession>A0ABR7T3H8</accession>
<protein>
    <submittedName>
        <fullName evidence="2">Uncharacterized protein</fullName>
    </submittedName>
</protein>
<keyword evidence="3" id="KW-1185">Reference proteome</keyword>
<evidence type="ECO:0000313" key="3">
    <source>
        <dbReference type="Proteomes" id="UP000617402"/>
    </source>
</evidence>
<feature type="transmembrane region" description="Helical" evidence="1">
    <location>
        <begin position="78"/>
        <end position="101"/>
    </location>
</feature>
<feature type="transmembrane region" description="Helical" evidence="1">
    <location>
        <begin position="12"/>
        <end position="33"/>
    </location>
</feature>
<dbReference type="RefSeq" id="WP_188040040.1">
    <property type="nucleotide sequence ID" value="NZ_JACVHF010000008.1"/>
</dbReference>
<reference evidence="2 3" key="1">
    <citation type="submission" date="2020-07" db="EMBL/GenBank/DDBJ databases">
        <title>Draft whole-genome sequence of Heliobacterium chlorum DSM 3682, type strain.</title>
        <authorList>
            <person name="Kyndt J.A."/>
            <person name="Meyer T.E."/>
            <person name="Imhoff J.F."/>
        </authorList>
    </citation>
    <scope>NUCLEOTIDE SEQUENCE [LARGE SCALE GENOMIC DNA]</scope>
    <source>
        <strain evidence="2 3">DSM 3682</strain>
    </source>
</reference>
<gene>
    <name evidence="2" type="ORF">H1S01_09615</name>
</gene>
<keyword evidence="1" id="KW-1133">Transmembrane helix</keyword>
<dbReference type="Proteomes" id="UP000617402">
    <property type="component" value="Unassembled WGS sequence"/>
</dbReference>
<comment type="caution">
    <text evidence="2">The sequence shown here is derived from an EMBL/GenBank/DDBJ whole genome shotgun (WGS) entry which is preliminary data.</text>
</comment>
<organism evidence="2 3">
    <name type="scientific">Heliobacterium chlorum</name>
    <dbReference type="NCBI Taxonomy" id="2698"/>
    <lineage>
        <taxon>Bacteria</taxon>
        <taxon>Bacillati</taxon>
        <taxon>Bacillota</taxon>
        <taxon>Clostridia</taxon>
        <taxon>Eubacteriales</taxon>
        <taxon>Heliobacteriaceae</taxon>
        <taxon>Heliobacterium</taxon>
    </lineage>
</organism>
<evidence type="ECO:0000313" key="2">
    <source>
        <dbReference type="EMBL" id="MBC9784767.1"/>
    </source>
</evidence>
<feature type="transmembrane region" description="Helical" evidence="1">
    <location>
        <begin position="45"/>
        <end position="66"/>
    </location>
</feature>
<name>A0ABR7T3H8_HELCL</name>
<keyword evidence="1" id="KW-0812">Transmembrane</keyword>
<sequence length="103" mass="11678">MEALSASSWRQYLSMMRLISGVLLLLVASVLFSLKEVLPIISSTWLQYLFYVLMGIFIFMSGFIELSKKKQKAPVNQADELCSILGGNAVFVMMVIFYFSFTD</sequence>
<dbReference type="EMBL" id="JACVHF010000008">
    <property type="protein sequence ID" value="MBC9784767.1"/>
    <property type="molecule type" value="Genomic_DNA"/>
</dbReference>
<evidence type="ECO:0000256" key="1">
    <source>
        <dbReference type="SAM" id="Phobius"/>
    </source>
</evidence>